<dbReference type="EMBL" id="SNRY01007647">
    <property type="protein sequence ID" value="KAA6310012.1"/>
    <property type="molecule type" value="Genomic_DNA"/>
</dbReference>
<protein>
    <submittedName>
        <fullName evidence="2">Putative teichuronic acid biosynthesis glycosyltransferase TuaG</fullName>
        <ecNumber evidence="2">2.4.-.-</ecNumber>
    </submittedName>
</protein>
<reference evidence="2" key="1">
    <citation type="submission" date="2019-03" db="EMBL/GenBank/DDBJ databases">
        <title>Single cell metagenomics reveals metabolic interactions within the superorganism composed of flagellate Streblomastix strix and complex community of Bacteroidetes bacteria on its surface.</title>
        <authorList>
            <person name="Treitli S.C."/>
            <person name="Kolisko M."/>
            <person name="Husnik F."/>
            <person name="Keeling P."/>
            <person name="Hampl V."/>
        </authorList>
    </citation>
    <scope>NUCLEOTIDE SEQUENCE</scope>
    <source>
        <strain evidence="2">STM</strain>
    </source>
</reference>
<dbReference type="PANTHER" id="PTHR22916:SF3">
    <property type="entry name" value="UDP-GLCNAC:BETAGAL BETA-1,3-N-ACETYLGLUCOSAMINYLTRANSFERASE-LIKE PROTEIN 1"/>
    <property type="match status" value="1"/>
</dbReference>
<gene>
    <name evidence="2" type="ORF">EZS27_038608</name>
</gene>
<keyword evidence="2" id="KW-0328">Glycosyltransferase</keyword>
<dbReference type="SUPFAM" id="SSF53448">
    <property type="entry name" value="Nucleotide-diphospho-sugar transferases"/>
    <property type="match status" value="1"/>
</dbReference>
<accession>A0A5J4PLB2</accession>
<dbReference type="Pfam" id="PF00535">
    <property type="entry name" value="Glycos_transf_2"/>
    <property type="match status" value="1"/>
</dbReference>
<dbReference type="AlphaFoldDB" id="A0A5J4PLB2"/>
<organism evidence="2">
    <name type="scientific">termite gut metagenome</name>
    <dbReference type="NCBI Taxonomy" id="433724"/>
    <lineage>
        <taxon>unclassified sequences</taxon>
        <taxon>metagenomes</taxon>
        <taxon>organismal metagenomes</taxon>
    </lineage>
</organism>
<dbReference type="InterPro" id="IPR029044">
    <property type="entry name" value="Nucleotide-diphossugar_trans"/>
</dbReference>
<dbReference type="GO" id="GO:0016758">
    <property type="term" value="F:hexosyltransferase activity"/>
    <property type="evidence" value="ECO:0007669"/>
    <property type="project" value="UniProtKB-ARBA"/>
</dbReference>
<dbReference type="PANTHER" id="PTHR22916">
    <property type="entry name" value="GLYCOSYLTRANSFERASE"/>
    <property type="match status" value="1"/>
</dbReference>
<evidence type="ECO:0000259" key="1">
    <source>
        <dbReference type="Pfam" id="PF00535"/>
    </source>
</evidence>
<sequence>MCIHNLSPRFSIITVTYNARKTLESTIQSVIAQTYPYMEYIVIDGASTDGTLSVIEKYRLHIHTLIS</sequence>
<evidence type="ECO:0000313" key="2">
    <source>
        <dbReference type="EMBL" id="KAA6310012.1"/>
    </source>
</evidence>
<feature type="non-terminal residue" evidence="2">
    <location>
        <position position="67"/>
    </location>
</feature>
<proteinExistence type="predicted"/>
<comment type="caution">
    <text evidence="2">The sequence shown here is derived from an EMBL/GenBank/DDBJ whole genome shotgun (WGS) entry which is preliminary data.</text>
</comment>
<keyword evidence="2" id="KW-0808">Transferase</keyword>
<dbReference type="InterPro" id="IPR001173">
    <property type="entry name" value="Glyco_trans_2-like"/>
</dbReference>
<dbReference type="Gene3D" id="3.90.550.10">
    <property type="entry name" value="Spore Coat Polysaccharide Biosynthesis Protein SpsA, Chain A"/>
    <property type="match status" value="1"/>
</dbReference>
<name>A0A5J4PLB2_9ZZZZ</name>
<feature type="domain" description="Glycosyltransferase 2-like" evidence="1">
    <location>
        <begin position="11"/>
        <end position="59"/>
    </location>
</feature>
<dbReference type="EC" id="2.4.-.-" evidence="2"/>